<evidence type="ECO:0000256" key="5">
    <source>
        <dbReference type="SAM" id="Phobius"/>
    </source>
</evidence>
<keyword evidence="7" id="KW-1185">Reference proteome</keyword>
<dbReference type="GO" id="GO:0008168">
    <property type="term" value="F:methyltransferase activity"/>
    <property type="evidence" value="ECO:0007669"/>
    <property type="project" value="UniProtKB-KW"/>
</dbReference>
<proteinExistence type="predicted"/>
<evidence type="ECO:0000256" key="3">
    <source>
        <dbReference type="ARBA" id="ARBA00022989"/>
    </source>
</evidence>
<evidence type="ECO:0000256" key="1">
    <source>
        <dbReference type="ARBA" id="ARBA00004127"/>
    </source>
</evidence>
<reference evidence="6 7" key="1">
    <citation type="submission" date="2019-09" db="EMBL/GenBank/DDBJ databases">
        <title>Nocardioides panacisoli sp. nov., isolated from the soil of a ginseng field.</title>
        <authorList>
            <person name="Cho C."/>
        </authorList>
    </citation>
    <scope>NUCLEOTIDE SEQUENCE [LARGE SCALE GENOMIC DNA]</scope>
    <source>
        <strain evidence="6 7">BN140041</strain>
    </source>
</reference>
<dbReference type="GO" id="GO:0032259">
    <property type="term" value="P:methylation"/>
    <property type="evidence" value="ECO:0007669"/>
    <property type="project" value="UniProtKB-KW"/>
</dbReference>
<keyword evidence="6" id="KW-0808">Transferase</keyword>
<gene>
    <name evidence="6" type="ORF">F0U47_02875</name>
</gene>
<sequence>MARSRVPAAVGTIVFFVVAPGGTAGLVPWLITRWEGDAPEWARATGAAIVLAGALLVVAAFAQFVLEGRGTPAPVAPTQELVVGGLYRWVRNPMYLGVSAAIGGQAVMFASVGVGLWLAVFVLATTTFTLVYEEPTLRRTYGASYDAYAAAVPRWRPRVTPWRAPEDRAGP</sequence>
<dbReference type="InterPro" id="IPR007318">
    <property type="entry name" value="Phopholipid_MeTrfase"/>
</dbReference>
<evidence type="ECO:0000256" key="4">
    <source>
        <dbReference type="ARBA" id="ARBA00023136"/>
    </source>
</evidence>
<reference evidence="6 7" key="2">
    <citation type="submission" date="2019-09" db="EMBL/GenBank/DDBJ databases">
        <authorList>
            <person name="Jin C."/>
        </authorList>
    </citation>
    <scope>NUCLEOTIDE SEQUENCE [LARGE SCALE GENOMIC DNA]</scope>
    <source>
        <strain evidence="6 7">BN140041</strain>
    </source>
</reference>
<keyword evidence="6" id="KW-0489">Methyltransferase</keyword>
<dbReference type="RefSeq" id="WP_149748777.1">
    <property type="nucleotide sequence ID" value="NZ_VUJW01000001.1"/>
</dbReference>
<evidence type="ECO:0000256" key="2">
    <source>
        <dbReference type="ARBA" id="ARBA00022692"/>
    </source>
</evidence>
<dbReference type="Proteomes" id="UP000324351">
    <property type="component" value="Unassembled WGS sequence"/>
</dbReference>
<keyword evidence="4 5" id="KW-0472">Membrane</keyword>
<dbReference type="AlphaFoldDB" id="A0A5B1M7B6"/>
<dbReference type="Pfam" id="PF04191">
    <property type="entry name" value="PEMT"/>
    <property type="match status" value="1"/>
</dbReference>
<evidence type="ECO:0000313" key="6">
    <source>
        <dbReference type="EMBL" id="KAA1429155.1"/>
    </source>
</evidence>
<dbReference type="EMBL" id="VUJW01000001">
    <property type="protein sequence ID" value="KAA1429155.1"/>
    <property type="molecule type" value="Genomic_DNA"/>
</dbReference>
<feature type="transmembrane region" description="Helical" evidence="5">
    <location>
        <begin position="106"/>
        <end position="132"/>
    </location>
</feature>
<name>A0A5B1M7B6_9ACTN</name>
<feature type="transmembrane region" description="Helical" evidence="5">
    <location>
        <begin position="6"/>
        <end position="32"/>
    </location>
</feature>
<evidence type="ECO:0000313" key="7">
    <source>
        <dbReference type="Proteomes" id="UP000324351"/>
    </source>
</evidence>
<comment type="caution">
    <text evidence="6">The sequence shown here is derived from an EMBL/GenBank/DDBJ whole genome shotgun (WGS) entry which is preliminary data.</text>
</comment>
<comment type="subcellular location">
    <subcellularLocation>
        <location evidence="1">Endomembrane system</location>
        <topology evidence="1">Multi-pass membrane protein</topology>
    </subcellularLocation>
</comment>
<accession>A0A5B1M7B6</accession>
<keyword evidence="3 5" id="KW-1133">Transmembrane helix</keyword>
<organism evidence="6 7">
    <name type="scientific">Nocardioides antri</name>
    <dbReference type="NCBI Taxonomy" id="2607659"/>
    <lineage>
        <taxon>Bacteria</taxon>
        <taxon>Bacillati</taxon>
        <taxon>Actinomycetota</taxon>
        <taxon>Actinomycetes</taxon>
        <taxon>Propionibacteriales</taxon>
        <taxon>Nocardioidaceae</taxon>
        <taxon>Nocardioides</taxon>
    </lineage>
</organism>
<protein>
    <submittedName>
        <fullName evidence="6">Isoprenylcysteine carboxylmethyltransferase family protein</fullName>
    </submittedName>
</protein>
<keyword evidence="2 5" id="KW-0812">Transmembrane</keyword>
<dbReference type="Gene3D" id="1.20.120.1630">
    <property type="match status" value="1"/>
</dbReference>
<feature type="transmembrane region" description="Helical" evidence="5">
    <location>
        <begin position="44"/>
        <end position="66"/>
    </location>
</feature>
<dbReference type="GO" id="GO:0012505">
    <property type="term" value="C:endomembrane system"/>
    <property type="evidence" value="ECO:0007669"/>
    <property type="project" value="UniProtKB-SubCell"/>
</dbReference>